<evidence type="ECO:0000256" key="8">
    <source>
        <dbReference type="ARBA" id="ARBA00049535"/>
    </source>
</evidence>
<reference evidence="12" key="1">
    <citation type="journal article" date="2019" name="Int. J. Syst. Evol. Microbiol.">
        <title>The Global Catalogue of Microorganisms (GCM) 10K type strain sequencing project: providing services to taxonomists for standard genome sequencing and annotation.</title>
        <authorList>
            <consortium name="The Broad Institute Genomics Platform"/>
            <consortium name="The Broad Institute Genome Sequencing Center for Infectious Disease"/>
            <person name="Wu L."/>
            <person name="Ma J."/>
        </authorList>
    </citation>
    <scope>NUCLEOTIDE SEQUENCE [LARGE SCALE GENOMIC DNA]</scope>
    <source>
        <strain evidence="12">CCUG 59858</strain>
    </source>
</reference>
<dbReference type="RefSeq" id="WP_382342524.1">
    <property type="nucleotide sequence ID" value="NZ_JBHSAB010000014.1"/>
</dbReference>
<protein>
    <recommendedName>
        <fullName evidence="9">Ribose-phosphate pyrophosphokinase</fullName>
        <shortName evidence="9">RPPK</shortName>
        <ecNumber evidence="9">2.7.6.1</ecNumber>
    </recommendedName>
    <alternativeName>
        <fullName evidence="9">5-phospho-D-ribosyl alpha-1-diphosphate synthase</fullName>
    </alternativeName>
    <alternativeName>
        <fullName evidence="9">Phosphoribosyl diphosphate synthase</fullName>
    </alternativeName>
    <alternativeName>
        <fullName evidence="9">Phosphoribosyl pyrophosphate synthase</fullName>
        <shortName evidence="9">P-Rib-PP synthase</shortName>
        <shortName evidence="9">PRPP synthase</shortName>
        <shortName evidence="9">PRPPase</shortName>
    </alternativeName>
</protein>
<dbReference type="EC" id="2.7.6.1" evidence="9"/>
<keyword evidence="6 9" id="KW-0067">ATP-binding</keyword>
<accession>A0ABV8CF36</accession>
<keyword evidence="3 9" id="KW-0545">Nucleotide biosynthesis</keyword>
<comment type="subcellular location">
    <subcellularLocation>
        <location evidence="9">Cytoplasm</location>
    </subcellularLocation>
</comment>
<dbReference type="GO" id="GO:0004749">
    <property type="term" value="F:ribose phosphate diphosphokinase activity"/>
    <property type="evidence" value="ECO:0007669"/>
    <property type="project" value="UniProtKB-EC"/>
</dbReference>
<sequence>MSTMMIFTGNANPELALNIASHLELPIGQATVGKFSDGETMVEILENVRGKDVFITQSTCAPTNDNLMELLTMADALRRSSAGRITAVVPYFGYARQDRRVRSARVPITAKVVADMMASVGICRVLTVDLHADQIQGFFYMPVDNVYSTPILLEDIILQNLPNLMVVSPDVGGVVRARAMAKRLNDAELSIIDKRRSGPNKSEVMHIIGEPAGRHCLIVDDIVDTAGTLCSAAQQLKLKGAASVRAYITHPVLSGPAVDNIIHSALDEVVVTDTIPLSEAAKKCQKIRVVSLAEMLAQAIKRVNVEESVSSMFEE</sequence>
<keyword evidence="9" id="KW-0963">Cytoplasm</keyword>
<comment type="similarity">
    <text evidence="9">Belongs to the ribose-phosphate pyrophosphokinase family. Class I subfamily.</text>
</comment>
<comment type="pathway">
    <text evidence="9">Metabolic intermediate biosynthesis; 5-phospho-alpha-D-ribose 1-diphosphate biosynthesis; 5-phospho-alpha-D-ribose 1-diphosphate from D-ribose 5-phosphate (route I): step 1/1.</text>
</comment>
<dbReference type="PROSITE" id="PS00114">
    <property type="entry name" value="PRPP_SYNTHASE"/>
    <property type="match status" value="1"/>
</dbReference>
<evidence type="ECO:0000256" key="5">
    <source>
        <dbReference type="ARBA" id="ARBA00022777"/>
    </source>
</evidence>
<keyword evidence="12" id="KW-1185">Reference proteome</keyword>
<feature type="binding site" evidence="9">
    <location>
        <position position="170"/>
    </location>
    <ligand>
        <name>Mg(2+)</name>
        <dbReference type="ChEBI" id="CHEBI:18420"/>
    </ligand>
</feature>
<keyword evidence="7 9" id="KW-0460">Magnesium</keyword>
<evidence type="ECO:0000256" key="4">
    <source>
        <dbReference type="ARBA" id="ARBA00022741"/>
    </source>
</evidence>
<evidence type="ECO:0000256" key="7">
    <source>
        <dbReference type="ARBA" id="ARBA00022842"/>
    </source>
</evidence>
<feature type="binding site" evidence="9">
    <location>
        <position position="220"/>
    </location>
    <ligand>
        <name>D-ribose 5-phosphate</name>
        <dbReference type="ChEBI" id="CHEBI:78346"/>
    </ligand>
</feature>
<feature type="binding site" evidence="9">
    <location>
        <position position="131"/>
    </location>
    <ligand>
        <name>Mg(2+)</name>
        <dbReference type="ChEBI" id="CHEBI:18420"/>
    </ligand>
</feature>
<feature type="domain" description="Ribose-phosphate pyrophosphokinase N-terminal" evidence="10">
    <location>
        <begin position="4"/>
        <end position="121"/>
    </location>
</feature>
<evidence type="ECO:0000259" key="10">
    <source>
        <dbReference type="Pfam" id="PF13793"/>
    </source>
</evidence>
<keyword evidence="4 9" id="KW-0547">Nucleotide-binding</keyword>
<dbReference type="EMBL" id="JBHSAB010000014">
    <property type="protein sequence ID" value="MFC3908850.1"/>
    <property type="molecule type" value="Genomic_DNA"/>
</dbReference>
<evidence type="ECO:0000256" key="6">
    <source>
        <dbReference type="ARBA" id="ARBA00022840"/>
    </source>
</evidence>
<gene>
    <name evidence="9" type="primary">prs</name>
    <name evidence="11" type="ORF">ACFORL_07145</name>
</gene>
<dbReference type="Proteomes" id="UP001595758">
    <property type="component" value="Unassembled WGS sequence"/>
</dbReference>
<dbReference type="NCBIfam" id="TIGR01251">
    <property type="entry name" value="ribP_PPkin"/>
    <property type="match status" value="1"/>
</dbReference>
<dbReference type="InterPro" id="IPR000836">
    <property type="entry name" value="PRTase_dom"/>
</dbReference>
<keyword evidence="2 9" id="KW-0479">Metal-binding</keyword>
<dbReference type="PANTHER" id="PTHR10210">
    <property type="entry name" value="RIBOSE-PHOSPHATE DIPHOSPHOKINASE FAMILY MEMBER"/>
    <property type="match status" value="1"/>
</dbReference>
<evidence type="ECO:0000256" key="2">
    <source>
        <dbReference type="ARBA" id="ARBA00022723"/>
    </source>
</evidence>
<comment type="function">
    <text evidence="9">Involved in the biosynthesis of the central metabolite phospho-alpha-D-ribosyl-1-pyrophosphate (PRPP) via the transfer of pyrophosphoryl group from ATP to 1-hydroxyl of ribose-5-phosphate (Rib-5-P).</text>
</comment>
<dbReference type="InterPro" id="IPR005946">
    <property type="entry name" value="Rib-P_diPkinase"/>
</dbReference>
<evidence type="ECO:0000256" key="3">
    <source>
        <dbReference type="ARBA" id="ARBA00022727"/>
    </source>
</evidence>
<dbReference type="HAMAP" id="MF_00583_B">
    <property type="entry name" value="RibP_PPkinase_B"/>
    <property type="match status" value="1"/>
</dbReference>
<dbReference type="Pfam" id="PF13793">
    <property type="entry name" value="Pribosyltran_N"/>
    <property type="match status" value="1"/>
</dbReference>
<evidence type="ECO:0000313" key="12">
    <source>
        <dbReference type="Proteomes" id="UP001595758"/>
    </source>
</evidence>
<dbReference type="Pfam" id="PF14572">
    <property type="entry name" value="Pribosyl_synth"/>
    <property type="match status" value="1"/>
</dbReference>
<dbReference type="NCBIfam" id="NF002320">
    <property type="entry name" value="PRK01259.1"/>
    <property type="match status" value="1"/>
</dbReference>
<dbReference type="SMART" id="SM01400">
    <property type="entry name" value="Pribosyltran_N"/>
    <property type="match status" value="1"/>
</dbReference>
<evidence type="ECO:0000256" key="9">
    <source>
        <dbReference type="HAMAP-Rule" id="MF_00583"/>
    </source>
</evidence>
<dbReference type="InterPro" id="IPR029057">
    <property type="entry name" value="PRTase-like"/>
</dbReference>
<keyword evidence="5 9" id="KW-0418">Kinase</keyword>
<dbReference type="Gene3D" id="3.40.50.2020">
    <property type="match status" value="2"/>
</dbReference>
<keyword evidence="1 9" id="KW-0808">Transferase</keyword>
<feature type="binding site" evidence="9">
    <location>
        <begin position="224"/>
        <end position="228"/>
    </location>
    <ligand>
        <name>D-ribose 5-phosphate</name>
        <dbReference type="ChEBI" id="CHEBI:78346"/>
    </ligand>
</feature>
<feature type="active site" evidence="9">
    <location>
        <position position="194"/>
    </location>
</feature>
<dbReference type="SUPFAM" id="SSF53271">
    <property type="entry name" value="PRTase-like"/>
    <property type="match status" value="1"/>
</dbReference>
<dbReference type="PANTHER" id="PTHR10210:SF41">
    <property type="entry name" value="RIBOSE-PHOSPHATE PYROPHOSPHOKINASE 1, CHLOROPLASTIC"/>
    <property type="match status" value="1"/>
</dbReference>
<dbReference type="InterPro" id="IPR037515">
    <property type="entry name" value="Rib-P_diPkinase_bac"/>
</dbReference>
<evidence type="ECO:0000256" key="1">
    <source>
        <dbReference type="ARBA" id="ARBA00022679"/>
    </source>
</evidence>
<dbReference type="InterPro" id="IPR000842">
    <property type="entry name" value="PRib_PP_synth_CS"/>
</dbReference>
<comment type="catalytic activity">
    <reaction evidence="8 9">
        <text>D-ribose 5-phosphate + ATP = 5-phospho-alpha-D-ribose 1-diphosphate + AMP + H(+)</text>
        <dbReference type="Rhea" id="RHEA:15609"/>
        <dbReference type="ChEBI" id="CHEBI:15378"/>
        <dbReference type="ChEBI" id="CHEBI:30616"/>
        <dbReference type="ChEBI" id="CHEBI:58017"/>
        <dbReference type="ChEBI" id="CHEBI:78346"/>
        <dbReference type="ChEBI" id="CHEBI:456215"/>
        <dbReference type="EC" id="2.7.6.1"/>
    </reaction>
</comment>
<dbReference type="CDD" id="cd06223">
    <property type="entry name" value="PRTases_typeI"/>
    <property type="match status" value="1"/>
</dbReference>
<feature type="binding site" evidence="9">
    <location>
        <begin position="96"/>
        <end position="97"/>
    </location>
    <ligand>
        <name>ATP</name>
        <dbReference type="ChEBI" id="CHEBI:30616"/>
    </ligand>
</feature>
<name>A0ABV8CF36_9GAMM</name>
<comment type="subunit">
    <text evidence="9">Homohexamer.</text>
</comment>
<evidence type="ECO:0000313" key="11">
    <source>
        <dbReference type="EMBL" id="MFC3908850.1"/>
    </source>
</evidence>
<feature type="binding site" evidence="9">
    <location>
        <position position="196"/>
    </location>
    <ligand>
        <name>D-ribose 5-phosphate</name>
        <dbReference type="ChEBI" id="CHEBI:78346"/>
    </ligand>
</feature>
<comment type="caution">
    <text evidence="11">The sequence shown here is derived from an EMBL/GenBank/DDBJ whole genome shotgun (WGS) entry which is preliminary data.</text>
</comment>
<dbReference type="InterPro" id="IPR029099">
    <property type="entry name" value="Pribosyltran_N"/>
</dbReference>
<organism evidence="11 12">
    <name type="scientific">Legionella dresdenensis</name>
    <dbReference type="NCBI Taxonomy" id="450200"/>
    <lineage>
        <taxon>Bacteria</taxon>
        <taxon>Pseudomonadati</taxon>
        <taxon>Pseudomonadota</taxon>
        <taxon>Gammaproteobacteria</taxon>
        <taxon>Legionellales</taxon>
        <taxon>Legionellaceae</taxon>
        <taxon>Legionella</taxon>
    </lineage>
</organism>
<feature type="binding site" evidence="9">
    <location>
        <begin position="37"/>
        <end position="39"/>
    </location>
    <ligand>
        <name>ATP</name>
        <dbReference type="ChEBI" id="CHEBI:30616"/>
    </ligand>
</feature>
<proteinExistence type="inferred from homology"/>
<comment type="cofactor">
    <cofactor evidence="9">
        <name>Mg(2+)</name>
        <dbReference type="ChEBI" id="CHEBI:18420"/>
    </cofactor>
    <text evidence="9">Binds 2 Mg(2+) ions per subunit.</text>
</comment>